<evidence type="ECO:0000313" key="2">
    <source>
        <dbReference type="EMBL" id="MPN60768.1"/>
    </source>
</evidence>
<dbReference type="AlphaFoldDB" id="A0A645JAT5"/>
<accession>A0A645JAT5</accession>
<organism evidence="2">
    <name type="scientific">bioreactor metagenome</name>
    <dbReference type="NCBI Taxonomy" id="1076179"/>
    <lineage>
        <taxon>unclassified sequences</taxon>
        <taxon>metagenomes</taxon>
        <taxon>ecological metagenomes</taxon>
    </lineage>
</organism>
<feature type="region of interest" description="Disordered" evidence="1">
    <location>
        <begin position="60"/>
        <end position="126"/>
    </location>
</feature>
<dbReference type="EMBL" id="VSSQ01136473">
    <property type="protein sequence ID" value="MPN60768.1"/>
    <property type="molecule type" value="Genomic_DNA"/>
</dbReference>
<evidence type="ECO:0000256" key="1">
    <source>
        <dbReference type="SAM" id="MobiDB-lite"/>
    </source>
</evidence>
<comment type="caution">
    <text evidence="2">The sequence shown here is derived from an EMBL/GenBank/DDBJ whole genome shotgun (WGS) entry which is preliminary data.</text>
</comment>
<feature type="compositionally biased region" description="Basic and acidic residues" evidence="1">
    <location>
        <begin position="94"/>
        <end position="107"/>
    </location>
</feature>
<gene>
    <name evidence="2" type="ORF">SDC9_208500</name>
</gene>
<sequence length="126" mass="14651">MRQRGIILVTPIDDPLRQHLRLSRTQTCALLQRQSQQRLRRRIEVDVATCRHHRQLDGNPLERVDLPRHPIRRWRTGTPVQQGHLDGGVAQRGRTRDFSPRLRHPDLGSRGGLHAGHQQRQGRNDP</sequence>
<proteinExistence type="predicted"/>
<reference evidence="2" key="1">
    <citation type="submission" date="2019-08" db="EMBL/GenBank/DDBJ databases">
        <authorList>
            <person name="Kucharzyk K."/>
            <person name="Murdoch R.W."/>
            <person name="Higgins S."/>
            <person name="Loffler F."/>
        </authorList>
    </citation>
    <scope>NUCLEOTIDE SEQUENCE</scope>
</reference>
<protein>
    <submittedName>
        <fullName evidence="2">Uncharacterized protein</fullName>
    </submittedName>
</protein>
<name>A0A645JAT5_9ZZZZ</name>